<dbReference type="InterPro" id="IPR028098">
    <property type="entry name" value="Glyco_trans_4-like_N"/>
</dbReference>
<dbReference type="RefSeq" id="WP_227307572.1">
    <property type="nucleotide sequence ID" value="NZ_JAESVA010000003.1"/>
</dbReference>
<dbReference type="Pfam" id="PF00534">
    <property type="entry name" value="Glycos_transf_1"/>
    <property type="match status" value="1"/>
</dbReference>
<feature type="domain" description="Glycosyltransferase subfamily 4-like N-terminal" evidence="5">
    <location>
        <begin position="42"/>
        <end position="162"/>
    </location>
</feature>
<evidence type="ECO:0000256" key="1">
    <source>
        <dbReference type="ARBA" id="ARBA00009481"/>
    </source>
</evidence>
<evidence type="ECO:0000259" key="5">
    <source>
        <dbReference type="Pfam" id="PF13439"/>
    </source>
</evidence>
<dbReference type="InterPro" id="IPR001296">
    <property type="entry name" value="Glyco_trans_1"/>
</dbReference>
<dbReference type="CDD" id="cd03801">
    <property type="entry name" value="GT4_PimA-like"/>
    <property type="match status" value="1"/>
</dbReference>
<feature type="domain" description="Glycosyl transferase family 1" evidence="4">
    <location>
        <begin position="186"/>
        <end position="348"/>
    </location>
</feature>
<comment type="similarity">
    <text evidence="1">Belongs to the glycosyltransferase group 1 family. Glycosyltransferase 4 subfamily.</text>
</comment>
<dbReference type="Pfam" id="PF13439">
    <property type="entry name" value="Glyco_transf_4"/>
    <property type="match status" value="1"/>
</dbReference>
<dbReference type="PANTHER" id="PTHR12526:SF640">
    <property type="entry name" value="COLANIC ACID BIOSYNTHESIS GLYCOSYLTRANSFERASE WCAL-RELATED"/>
    <property type="match status" value="1"/>
</dbReference>
<gene>
    <name evidence="6" type="ORF">ACELLULO517_11820</name>
</gene>
<dbReference type="PANTHER" id="PTHR12526">
    <property type="entry name" value="GLYCOSYLTRANSFERASE"/>
    <property type="match status" value="1"/>
</dbReference>
<dbReference type="Proteomes" id="UP000721844">
    <property type="component" value="Unassembled WGS sequence"/>
</dbReference>
<protein>
    <submittedName>
        <fullName evidence="6">Glycosyltransferase family 4 protein</fullName>
    </submittedName>
</protein>
<dbReference type="Gene3D" id="3.40.50.2000">
    <property type="entry name" value="Glycogen Phosphorylase B"/>
    <property type="match status" value="2"/>
</dbReference>
<dbReference type="AlphaFoldDB" id="A0A963Z1D8"/>
<comment type="caution">
    <text evidence="6">The sequence shown here is derived from an EMBL/GenBank/DDBJ whole genome shotgun (WGS) entry which is preliminary data.</text>
</comment>
<dbReference type="EMBL" id="JAESVA010000003">
    <property type="protein sequence ID" value="MCB8880924.1"/>
    <property type="molecule type" value="Genomic_DNA"/>
</dbReference>
<keyword evidence="3" id="KW-0808">Transferase</keyword>
<sequence>MADFPEKRVAVILPPREGFGPQSAGAVALLQARLAKPDAAHASGFAVTIVGAPQKGEIFPLPFLPADESWSLWGSDARYAAAVTRVLRRLKPDLIEVHNRPDLARRLAASFAPRRIALFLHNDPRSMRGAKHAAARAALSRKLGAVVCVSRFLADAWMEGIAIKTVLAPRVLPNSLDLSALPSPLPPAERDKVIVFAGRVVADKGADSFVRACAQALPQLPGWQAIMIGADRFRADSPETPFTERLRPEAEAAGIALLGYRDHATVMAALSRAAIAVLPSRWPEPFGLAALEALANGAALLASHRGGLAELAAGASVAIDPDDVSGVAAALVSVARDPERRAALSQAGLDRALRYDLPEARRRLDALRMELLTS</sequence>
<name>A0A963Z1D8_9PROT</name>
<evidence type="ECO:0000256" key="2">
    <source>
        <dbReference type="ARBA" id="ARBA00022676"/>
    </source>
</evidence>
<keyword evidence="2" id="KW-0328">Glycosyltransferase</keyword>
<evidence type="ECO:0000313" key="6">
    <source>
        <dbReference type="EMBL" id="MCB8880924.1"/>
    </source>
</evidence>
<dbReference type="SUPFAM" id="SSF53756">
    <property type="entry name" value="UDP-Glycosyltransferase/glycogen phosphorylase"/>
    <property type="match status" value="1"/>
</dbReference>
<organism evidence="6 7">
    <name type="scientific">Acidisoma cellulosilyticum</name>
    <dbReference type="NCBI Taxonomy" id="2802395"/>
    <lineage>
        <taxon>Bacteria</taxon>
        <taxon>Pseudomonadati</taxon>
        <taxon>Pseudomonadota</taxon>
        <taxon>Alphaproteobacteria</taxon>
        <taxon>Acetobacterales</taxon>
        <taxon>Acidocellaceae</taxon>
        <taxon>Acidisoma</taxon>
    </lineage>
</organism>
<accession>A0A963Z1D8</accession>
<evidence type="ECO:0000259" key="4">
    <source>
        <dbReference type="Pfam" id="PF00534"/>
    </source>
</evidence>
<dbReference type="GO" id="GO:0016757">
    <property type="term" value="F:glycosyltransferase activity"/>
    <property type="evidence" value="ECO:0007669"/>
    <property type="project" value="UniProtKB-KW"/>
</dbReference>
<proteinExistence type="inferred from homology"/>
<evidence type="ECO:0000313" key="7">
    <source>
        <dbReference type="Proteomes" id="UP000721844"/>
    </source>
</evidence>
<reference evidence="6 7" key="1">
    <citation type="journal article" date="2021" name="Microorganisms">
        <title>Acidisoma silvae sp. nov. and Acidisomacellulosilytica sp. nov., Two Acidophilic Bacteria Isolated from Decaying Wood, Hydrolyzing Cellulose and Producing Poly-3-hydroxybutyrate.</title>
        <authorList>
            <person name="Mieszkin S."/>
            <person name="Pouder E."/>
            <person name="Uroz S."/>
            <person name="Simon-Colin C."/>
            <person name="Alain K."/>
        </authorList>
    </citation>
    <scope>NUCLEOTIDE SEQUENCE [LARGE SCALE GENOMIC DNA]</scope>
    <source>
        <strain evidence="6 7">HW T5.17</strain>
    </source>
</reference>
<keyword evidence="7" id="KW-1185">Reference proteome</keyword>
<evidence type="ECO:0000256" key="3">
    <source>
        <dbReference type="ARBA" id="ARBA00022679"/>
    </source>
</evidence>